<keyword evidence="3" id="KW-1185">Reference proteome</keyword>
<keyword evidence="1" id="KW-0472">Membrane</keyword>
<dbReference type="EMBL" id="JAHWDP010000002">
    <property type="protein sequence ID" value="MBW2937689.1"/>
    <property type="molecule type" value="Genomic_DNA"/>
</dbReference>
<protein>
    <submittedName>
        <fullName evidence="2">Uncharacterized protein</fullName>
    </submittedName>
</protein>
<keyword evidence="1" id="KW-0812">Transmembrane</keyword>
<evidence type="ECO:0000313" key="3">
    <source>
        <dbReference type="Proteomes" id="UP001138686"/>
    </source>
</evidence>
<feature type="transmembrane region" description="Helical" evidence="1">
    <location>
        <begin position="66"/>
        <end position="86"/>
    </location>
</feature>
<feature type="transmembrane region" description="Helical" evidence="1">
    <location>
        <begin position="26"/>
        <end position="54"/>
    </location>
</feature>
<dbReference type="AlphaFoldDB" id="A0A9X1FND3"/>
<proteinExistence type="predicted"/>
<comment type="caution">
    <text evidence="2">The sequence shown here is derived from an EMBL/GenBank/DDBJ whole genome shotgun (WGS) entry which is preliminary data.</text>
</comment>
<keyword evidence="1" id="KW-1133">Transmembrane helix</keyword>
<accession>A0A9X1FND3</accession>
<gene>
    <name evidence="2" type="ORF">KXJ69_06195</name>
</gene>
<organism evidence="2 3">
    <name type="scientific">Halomarinibacterium sedimenti</name>
    <dbReference type="NCBI Taxonomy" id="2857106"/>
    <lineage>
        <taxon>Bacteria</taxon>
        <taxon>Pseudomonadati</taxon>
        <taxon>Bacteroidota</taxon>
        <taxon>Flavobacteriia</taxon>
        <taxon>Flavobacteriales</taxon>
        <taxon>Flavobacteriaceae</taxon>
        <taxon>Halomarinibacterium</taxon>
    </lineage>
</organism>
<dbReference type="RefSeq" id="WP_219052105.1">
    <property type="nucleotide sequence ID" value="NZ_JAHWDP010000002.1"/>
</dbReference>
<sequence>MLGLVLIYFIGKYFYKLAEEFGKNKWGFAILGVVSYYAGAFLGGIILGLISIFWEDFDIEYMSDMQLGLMAIPFGVLMCVGVYSLLKKIWTKNQKEEEVVSIDDIGKS</sequence>
<name>A0A9X1FND3_9FLAO</name>
<dbReference type="Proteomes" id="UP001138686">
    <property type="component" value="Unassembled WGS sequence"/>
</dbReference>
<evidence type="ECO:0000313" key="2">
    <source>
        <dbReference type="EMBL" id="MBW2937689.1"/>
    </source>
</evidence>
<evidence type="ECO:0000256" key="1">
    <source>
        <dbReference type="SAM" id="Phobius"/>
    </source>
</evidence>
<reference evidence="2" key="1">
    <citation type="submission" date="2021-07" db="EMBL/GenBank/DDBJ databases">
        <title>Aureisphaera sp. CAU 1614 isolated from sea sediment.</title>
        <authorList>
            <person name="Kim W."/>
        </authorList>
    </citation>
    <scope>NUCLEOTIDE SEQUENCE</scope>
    <source>
        <strain evidence="2">CAU 1614</strain>
    </source>
</reference>